<sequence>MADTYADAIVKLEADHDRIEALFEKVDKAEGDEKQRLGIRVAGLVKIHMALEEEFLYPALRGNGHDDKLTEGLVEHDTGKLIINDVLSPDTDTDSFGPKLQVLGEQMEHHHKEEEQDGKGVFWMARNAHIDLKAMLKDMEAREAELQAQVAEDDLPAADMNYVEVSESS</sequence>
<gene>
    <name evidence="2" type="ORF">GGQ88_002417</name>
</gene>
<dbReference type="Proteomes" id="UP000562395">
    <property type="component" value="Unassembled WGS sequence"/>
</dbReference>
<dbReference type="PANTHER" id="PTHR35585">
    <property type="entry name" value="HHE DOMAIN PROTEIN (AFU_ORTHOLOGUE AFUA_4G00730)"/>
    <property type="match status" value="1"/>
</dbReference>
<dbReference type="RefSeq" id="WP_183613490.1">
    <property type="nucleotide sequence ID" value="NZ_JACICY010000005.1"/>
</dbReference>
<dbReference type="InterPro" id="IPR012312">
    <property type="entry name" value="Hemerythrin-like"/>
</dbReference>
<name>A0A7W5ZWC9_9SPHN</name>
<proteinExistence type="predicted"/>
<evidence type="ECO:0000313" key="3">
    <source>
        <dbReference type="Proteomes" id="UP000562395"/>
    </source>
</evidence>
<organism evidence="2 3">
    <name type="scientific">Novosphingobium hassiacum</name>
    <dbReference type="NCBI Taxonomy" id="173676"/>
    <lineage>
        <taxon>Bacteria</taxon>
        <taxon>Pseudomonadati</taxon>
        <taxon>Pseudomonadota</taxon>
        <taxon>Alphaproteobacteria</taxon>
        <taxon>Sphingomonadales</taxon>
        <taxon>Sphingomonadaceae</taxon>
        <taxon>Novosphingobium</taxon>
    </lineage>
</organism>
<dbReference type="EMBL" id="JACICY010000005">
    <property type="protein sequence ID" value="MBB3861145.1"/>
    <property type="molecule type" value="Genomic_DNA"/>
</dbReference>
<feature type="domain" description="Hemerythrin-like" evidence="1">
    <location>
        <begin position="9"/>
        <end position="116"/>
    </location>
</feature>
<evidence type="ECO:0000313" key="2">
    <source>
        <dbReference type="EMBL" id="MBB3861145.1"/>
    </source>
</evidence>
<dbReference type="Pfam" id="PF01814">
    <property type="entry name" value="Hemerythrin"/>
    <property type="match status" value="1"/>
</dbReference>
<evidence type="ECO:0000259" key="1">
    <source>
        <dbReference type="Pfam" id="PF01814"/>
    </source>
</evidence>
<keyword evidence="3" id="KW-1185">Reference proteome</keyword>
<accession>A0A7W5ZWC9</accession>
<dbReference type="AlphaFoldDB" id="A0A7W5ZWC9"/>
<reference evidence="2 3" key="1">
    <citation type="submission" date="2020-08" db="EMBL/GenBank/DDBJ databases">
        <title>Genomic Encyclopedia of Type Strains, Phase IV (KMG-IV): sequencing the most valuable type-strain genomes for metagenomic binning, comparative biology and taxonomic classification.</title>
        <authorList>
            <person name="Goeker M."/>
        </authorList>
    </citation>
    <scope>NUCLEOTIDE SEQUENCE [LARGE SCALE GENOMIC DNA]</scope>
    <source>
        <strain evidence="2 3">DSM 14552</strain>
    </source>
</reference>
<dbReference type="PANTHER" id="PTHR35585:SF1">
    <property type="entry name" value="HHE DOMAIN PROTEIN (AFU_ORTHOLOGUE AFUA_4G00730)"/>
    <property type="match status" value="1"/>
</dbReference>
<comment type="caution">
    <text evidence="2">The sequence shown here is derived from an EMBL/GenBank/DDBJ whole genome shotgun (WGS) entry which is preliminary data.</text>
</comment>
<protein>
    <recommendedName>
        <fullName evidence="1">Hemerythrin-like domain-containing protein</fullName>
    </recommendedName>
</protein>